<gene>
    <name evidence="1" type="ORF">FWK35_00000240</name>
</gene>
<dbReference type="Proteomes" id="UP000478052">
    <property type="component" value="Unassembled WGS sequence"/>
</dbReference>
<evidence type="ECO:0000313" key="2">
    <source>
        <dbReference type="Proteomes" id="UP000478052"/>
    </source>
</evidence>
<evidence type="ECO:0000313" key="1">
    <source>
        <dbReference type="EMBL" id="KAF0773751.1"/>
    </source>
</evidence>
<organism evidence="1 2">
    <name type="scientific">Aphis craccivora</name>
    <name type="common">Cowpea aphid</name>
    <dbReference type="NCBI Taxonomy" id="307492"/>
    <lineage>
        <taxon>Eukaryota</taxon>
        <taxon>Metazoa</taxon>
        <taxon>Ecdysozoa</taxon>
        <taxon>Arthropoda</taxon>
        <taxon>Hexapoda</taxon>
        <taxon>Insecta</taxon>
        <taxon>Pterygota</taxon>
        <taxon>Neoptera</taxon>
        <taxon>Paraneoptera</taxon>
        <taxon>Hemiptera</taxon>
        <taxon>Sternorrhyncha</taxon>
        <taxon>Aphidomorpha</taxon>
        <taxon>Aphidoidea</taxon>
        <taxon>Aphididae</taxon>
        <taxon>Aphidini</taxon>
        <taxon>Aphis</taxon>
        <taxon>Aphis</taxon>
    </lineage>
</organism>
<sequence length="92" mass="10840">MSVPPWDYQWRETGLRRFYAAKDTVDSAKGIAKTMLIDRLQSLIAVIILNAFSRLNHNKFKIQELCYYTEINFFALQKLRPKAVPINMLIKY</sequence>
<accession>A0A6G0ZQ85</accession>
<name>A0A6G0ZQ85_APHCR</name>
<comment type="caution">
    <text evidence="1">The sequence shown here is derived from an EMBL/GenBank/DDBJ whole genome shotgun (WGS) entry which is preliminary data.</text>
</comment>
<dbReference type="EMBL" id="VUJU01000032">
    <property type="protein sequence ID" value="KAF0773751.1"/>
    <property type="molecule type" value="Genomic_DNA"/>
</dbReference>
<proteinExistence type="predicted"/>
<dbReference type="AlphaFoldDB" id="A0A6G0ZQ85"/>
<protein>
    <submittedName>
        <fullName evidence="1">Uncharacterized protein</fullName>
    </submittedName>
</protein>
<reference evidence="1 2" key="1">
    <citation type="submission" date="2019-08" db="EMBL/GenBank/DDBJ databases">
        <title>Whole genome of Aphis craccivora.</title>
        <authorList>
            <person name="Voronova N.V."/>
            <person name="Shulinski R.S."/>
            <person name="Bandarenka Y.V."/>
            <person name="Zhorov D.G."/>
            <person name="Warner D."/>
        </authorList>
    </citation>
    <scope>NUCLEOTIDE SEQUENCE [LARGE SCALE GENOMIC DNA]</scope>
    <source>
        <strain evidence="1">180601</strain>
        <tissue evidence="1">Whole Body</tissue>
    </source>
</reference>
<keyword evidence="2" id="KW-1185">Reference proteome</keyword>